<evidence type="ECO:0000256" key="3">
    <source>
        <dbReference type="SAM" id="MobiDB-lite"/>
    </source>
</evidence>
<dbReference type="InterPro" id="IPR001138">
    <property type="entry name" value="Zn2Cys6_DnaBD"/>
</dbReference>
<feature type="region of interest" description="Disordered" evidence="3">
    <location>
        <begin position="56"/>
        <end position="110"/>
    </location>
</feature>
<evidence type="ECO:0000313" key="5">
    <source>
        <dbReference type="EMBL" id="SCV71854.1"/>
    </source>
</evidence>
<feature type="compositionally biased region" description="Polar residues" evidence="3">
    <location>
        <begin position="73"/>
        <end position="93"/>
    </location>
</feature>
<dbReference type="InterPro" id="IPR036864">
    <property type="entry name" value="Zn2-C6_fun-type_DNA-bd_sf"/>
</dbReference>
<dbReference type="Pfam" id="PF00172">
    <property type="entry name" value="Zn_clus"/>
    <property type="match status" value="1"/>
</dbReference>
<evidence type="ECO:0000313" key="6">
    <source>
        <dbReference type="Proteomes" id="UP000198372"/>
    </source>
</evidence>
<dbReference type="EMBL" id="FMSP01000008">
    <property type="protein sequence ID" value="SCV71854.1"/>
    <property type="molecule type" value="Genomic_DNA"/>
</dbReference>
<dbReference type="GO" id="GO:0005634">
    <property type="term" value="C:nucleus"/>
    <property type="evidence" value="ECO:0007669"/>
    <property type="project" value="UniProtKB-SubCell"/>
</dbReference>
<dbReference type="CDD" id="cd00067">
    <property type="entry name" value="GAL4"/>
    <property type="match status" value="1"/>
</dbReference>
<evidence type="ECO:0000259" key="4">
    <source>
        <dbReference type="PROSITE" id="PS50048"/>
    </source>
</evidence>
<dbReference type="Pfam" id="PF11951">
    <property type="entry name" value="Fungal_trans_2"/>
    <property type="match status" value="1"/>
</dbReference>
<comment type="subcellular location">
    <subcellularLocation>
        <location evidence="1">Nucleus</location>
    </subcellularLocation>
</comment>
<organism evidence="5 6">
    <name type="scientific">Microbotryum intermedium</name>
    <dbReference type="NCBI Taxonomy" id="269621"/>
    <lineage>
        <taxon>Eukaryota</taxon>
        <taxon>Fungi</taxon>
        <taxon>Dikarya</taxon>
        <taxon>Basidiomycota</taxon>
        <taxon>Pucciniomycotina</taxon>
        <taxon>Microbotryomycetes</taxon>
        <taxon>Microbotryales</taxon>
        <taxon>Microbotryaceae</taxon>
        <taxon>Microbotryum</taxon>
    </lineage>
</organism>
<feature type="compositionally biased region" description="Low complexity" evidence="3">
    <location>
        <begin position="242"/>
        <end position="260"/>
    </location>
</feature>
<dbReference type="Proteomes" id="UP000198372">
    <property type="component" value="Unassembled WGS sequence"/>
</dbReference>
<feature type="domain" description="Zn(2)-C6 fungal-type" evidence="4">
    <location>
        <begin position="22"/>
        <end position="55"/>
    </location>
</feature>
<accession>A0A238FIZ9</accession>
<dbReference type="PROSITE" id="PS00463">
    <property type="entry name" value="ZN2_CY6_FUNGAL_1"/>
    <property type="match status" value="1"/>
</dbReference>
<dbReference type="PROSITE" id="PS50048">
    <property type="entry name" value="ZN2_CY6_FUNGAL_2"/>
    <property type="match status" value="1"/>
</dbReference>
<sequence>MSNPDAGASSEAKTKFTRTKTGCLTCRKKKKRCPGNYNQEGACQRCQNNNSVCVLAPPSDGTPIPRRRARLESTATATTRSEGKASTSTSIPLSNDERHSSSSSASPVRLNSSQIYTPPSYCYAGVPPSPMLSLAVSMHAPPSPISPVHASSTHGSSFSVVVAPYHSQSLPLPHATNLPPPPSPLIASAVTEPPPTAYFDSTLAPITDLSQMHDIESFFESLNPAIDASNLTADWSIPVDSTSMPPANSNPTNSTPVTVSAVDPRHGNSSAPPTTNTTESLTTSSITAPNMIGPAQVEEEASLAEALTQLESIPIYNALNDAFFSSIPKPVRDILRHRMTDVAFSSSLGKSACLALCLLFRAKTMEDQGSTETRERLIAQSNAYFQQAVEHLQTSRIPLEAQLLAVFDLQMYQLEQWGAAASYAILLLGDYFVSEAMGPQPKIDLHTLSGPSSVLLRSFAYADVLRSVCLRSHPTLFHLVGAPGMPPSEPCSSMNTNSNDPPDPIVTSEALHLLGGLPMGLMLCLGAISNLVYERPSFDPDEYQRRARLIEVAINDWVPLASMTDDAVRRMDDLTTHEMWRQATIIYFHQTVHRAGPLAMPIRRALQQSLALGSRTVETLATTCPDVPDPHIHHSAVAMGEGRSQEDNQKRLEENLHFSSVHSHRAAPWFLAATVALTHQERSLCREALKRCRPQKLADENLAAVERIWQLTDERGWPVDWKETLEQQGLFVTFIF</sequence>
<keyword evidence="2" id="KW-0539">Nucleus</keyword>
<evidence type="ECO:0000256" key="2">
    <source>
        <dbReference type="ARBA" id="ARBA00023242"/>
    </source>
</evidence>
<protein>
    <submittedName>
        <fullName evidence="5">BQ2448_4548 protein</fullName>
    </submittedName>
</protein>
<dbReference type="OrthoDB" id="5419315at2759"/>
<proteinExistence type="predicted"/>
<dbReference type="SMART" id="SM00066">
    <property type="entry name" value="GAL4"/>
    <property type="match status" value="1"/>
</dbReference>
<dbReference type="PANTHER" id="PTHR37534:SF46">
    <property type="entry name" value="ZN(II)2CYS6 TRANSCRIPTION FACTOR (EUROFUNG)"/>
    <property type="match status" value="1"/>
</dbReference>
<dbReference type="GO" id="GO:0000981">
    <property type="term" value="F:DNA-binding transcription factor activity, RNA polymerase II-specific"/>
    <property type="evidence" value="ECO:0007669"/>
    <property type="project" value="InterPro"/>
</dbReference>
<evidence type="ECO:0000256" key="1">
    <source>
        <dbReference type="ARBA" id="ARBA00004123"/>
    </source>
</evidence>
<dbReference type="InterPro" id="IPR021858">
    <property type="entry name" value="Fun_TF"/>
</dbReference>
<dbReference type="AlphaFoldDB" id="A0A238FIZ9"/>
<gene>
    <name evidence="5" type="ORF">BQ2448_4548</name>
</gene>
<dbReference type="STRING" id="269621.A0A238FIZ9"/>
<dbReference type="GO" id="GO:0008270">
    <property type="term" value="F:zinc ion binding"/>
    <property type="evidence" value="ECO:0007669"/>
    <property type="project" value="InterPro"/>
</dbReference>
<reference evidence="6" key="1">
    <citation type="submission" date="2016-09" db="EMBL/GenBank/DDBJ databases">
        <authorList>
            <person name="Jeantristanb JTB J.-T."/>
            <person name="Ricardo R."/>
        </authorList>
    </citation>
    <scope>NUCLEOTIDE SEQUENCE [LARGE SCALE GENOMIC DNA]</scope>
</reference>
<dbReference type="PANTHER" id="PTHR37534">
    <property type="entry name" value="TRANSCRIPTIONAL ACTIVATOR PROTEIN UGA3"/>
    <property type="match status" value="1"/>
</dbReference>
<feature type="region of interest" description="Disordered" evidence="3">
    <location>
        <begin position="242"/>
        <end position="282"/>
    </location>
</feature>
<name>A0A238FIZ9_9BASI</name>
<dbReference type="Gene3D" id="4.10.240.10">
    <property type="entry name" value="Zn(2)-C6 fungal-type DNA-binding domain"/>
    <property type="match status" value="1"/>
</dbReference>
<keyword evidence="6" id="KW-1185">Reference proteome</keyword>
<dbReference type="SUPFAM" id="SSF57701">
    <property type="entry name" value="Zn2/Cys6 DNA-binding domain"/>
    <property type="match status" value="1"/>
</dbReference>
<feature type="compositionally biased region" description="Low complexity" evidence="3">
    <location>
        <begin position="101"/>
        <end position="110"/>
    </location>
</feature>